<geneLocation type="plasmid" evidence="9">
    <name>p-B-Sy</name>
</geneLocation>
<evidence type="ECO:0000256" key="2">
    <source>
        <dbReference type="ARBA" id="ARBA00022475"/>
    </source>
</evidence>
<geneLocation type="plasmid" evidence="8">
    <name>pSES220</name>
</geneLocation>
<feature type="transmembrane region" description="Helical" evidence="6">
    <location>
        <begin position="490"/>
        <end position="511"/>
    </location>
</feature>
<evidence type="ECO:0000256" key="5">
    <source>
        <dbReference type="ARBA" id="ARBA00023136"/>
    </source>
</evidence>
<keyword evidence="8" id="KW-0614">Plasmid</keyword>
<keyword evidence="8" id="KW-0808">Transferase</keyword>
<name>A0A0J9CWD1_SPHYA</name>
<organism evidence="8 10">
    <name type="scientific">Sphingobium yanoikuyae</name>
    <name type="common">Sphingomonas yanoikuyae</name>
    <dbReference type="NCBI Taxonomy" id="13690"/>
    <lineage>
        <taxon>Bacteria</taxon>
        <taxon>Pseudomonadati</taxon>
        <taxon>Pseudomonadota</taxon>
        <taxon>Alphaproteobacteria</taxon>
        <taxon>Sphingomonadales</taxon>
        <taxon>Sphingomonadaceae</taxon>
        <taxon>Sphingobium</taxon>
    </lineage>
</organism>
<dbReference type="InterPro" id="IPR016181">
    <property type="entry name" value="Acyl_CoA_acyltransferase"/>
</dbReference>
<keyword evidence="2" id="KW-1003">Cell membrane</keyword>
<protein>
    <submittedName>
        <fullName evidence="9">Bifunctional lysylphosphatidylglycerol flippase/synthetase MprF</fullName>
    </submittedName>
    <submittedName>
        <fullName evidence="8">GNAT family N-acetyltransferase</fullName>
    </submittedName>
</protein>
<evidence type="ECO:0000256" key="1">
    <source>
        <dbReference type="ARBA" id="ARBA00004651"/>
    </source>
</evidence>
<dbReference type="EMBL" id="CP053023">
    <property type="protein sequence ID" value="QJR05943.1"/>
    <property type="molecule type" value="Genomic_DNA"/>
</dbReference>
<evidence type="ECO:0000313" key="9">
    <source>
        <dbReference type="EMBL" id="QJR05943.1"/>
    </source>
</evidence>
<dbReference type="PANTHER" id="PTHR34697">
    <property type="entry name" value="PHOSPHATIDYLGLYCEROL LYSYLTRANSFERASE"/>
    <property type="match status" value="1"/>
</dbReference>
<feature type="transmembrane region" description="Helical" evidence="6">
    <location>
        <begin position="354"/>
        <end position="387"/>
    </location>
</feature>
<dbReference type="AlphaFoldDB" id="A0A0J9CWD1"/>
<evidence type="ECO:0000256" key="6">
    <source>
        <dbReference type="SAM" id="Phobius"/>
    </source>
</evidence>
<feature type="transmembrane region" description="Helical" evidence="6">
    <location>
        <begin position="124"/>
        <end position="149"/>
    </location>
</feature>
<keyword evidence="3 6" id="KW-0812">Transmembrane</keyword>
<dbReference type="InterPro" id="IPR051211">
    <property type="entry name" value="PG_lysyltransferase"/>
</dbReference>
<evidence type="ECO:0000259" key="7">
    <source>
        <dbReference type="Pfam" id="PF09924"/>
    </source>
</evidence>
<geneLocation type="plasmid" evidence="11">
    <name>p-b-sy</name>
</geneLocation>
<dbReference type="GO" id="GO:0055091">
    <property type="term" value="P:phospholipid homeostasis"/>
    <property type="evidence" value="ECO:0007669"/>
    <property type="project" value="TreeGrafter"/>
</dbReference>
<dbReference type="EMBL" id="CP020926">
    <property type="protein sequence ID" value="ATP21838.1"/>
    <property type="molecule type" value="Genomic_DNA"/>
</dbReference>
<feature type="transmembrane region" description="Helical" evidence="6">
    <location>
        <begin position="279"/>
        <end position="300"/>
    </location>
</feature>
<feature type="transmembrane region" description="Helical" evidence="6">
    <location>
        <begin position="393"/>
        <end position="411"/>
    </location>
</feature>
<evidence type="ECO:0000256" key="4">
    <source>
        <dbReference type="ARBA" id="ARBA00022989"/>
    </source>
</evidence>
<dbReference type="Proteomes" id="UP000037029">
    <property type="component" value="Plasmid pses220"/>
</dbReference>
<comment type="subcellular location">
    <subcellularLocation>
        <location evidence="1">Cell membrane</location>
        <topology evidence="1">Multi-pass membrane protein</topology>
    </subcellularLocation>
</comment>
<feature type="transmembrane region" description="Helical" evidence="6">
    <location>
        <begin position="6"/>
        <end position="28"/>
    </location>
</feature>
<dbReference type="GO" id="GO:0005886">
    <property type="term" value="C:plasma membrane"/>
    <property type="evidence" value="ECO:0007669"/>
    <property type="project" value="UniProtKB-SubCell"/>
</dbReference>
<dbReference type="PANTHER" id="PTHR34697:SF2">
    <property type="entry name" value="PHOSPHATIDYLGLYCEROL LYSYLTRANSFERASE"/>
    <property type="match status" value="1"/>
</dbReference>
<evidence type="ECO:0000256" key="3">
    <source>
        <dbReference type="ARBA" id="ARBA00022692"/>
    </source>
</evidence>
<evidence type="ECO:0000313" key="10">
    <source>
        <dbReference type="Proteomes" id="UP000037029"/>
    </source>
</evidence>
<feature type="transmembrane region" description="Helical" evidence="6">
    <location>
        <begin position="320"/>
        <end position="342"/>
    </location>
</feature>
<dbReference type="NCBIfam" id="NF033480">
    <property type="entry name" value="bifunc_MprF"/>
    <property type="match status" value="1"/>
</dbReference>
<sequence>MDRLKSIVPVAVVLLLAAMGFFALSHLLREVHMHDIRAAWAQVGVLHLLAAAGLTAISYLALTLYDVLALRAIDRPLPYRVAALASFTSYTLSHNLGLALFTGGSARYRIYSAHGLGAGDVGRVVAIAGLTFWGGVFTLAGAMLALFPGGPGFAGFAPSPWVWRASGLALLALIIGALAWSGPAGRTVRIWKWDLRIPGYRTAFAQLGVATVDLMAASAALLVLVPGASLADWPVFFIGYILAIIAVLVTHVPGGLGVFEAVIVAALPATPRPELVAALLGYRLVYYILPLLIAGVIIAVQEGARWRRPMAATLHGAQTIASGIAPTLVAALVFLGGMVLLVSGALPAEHDRMAALAAILPLPLVEISHLAGSVVGAALLLVSAGLYRRLDGAAWLTGLLLLIGALVSLAKGLDYEEAILMLLLAGVLRWTRGAFYRQTRLTQEVLTPSWLASVALMIGLPIWVGFFAYKRVPYSTDLFWRFSEHGDASRFLRASLGVGLALAALAVWRLLRPAPVAGPGLASLEPPQGEAMALTHRTDANLAYTGDKRFLCSPSGRAFVMYQVRGASWIVMGDPVGDPAEWSELLWQLREGADAAQGRLLLYQISLQALPMAIDLGLQIVKYGEEARVDLTTFTLDTPAAKPLRYAVRRAEKEGARFAIIARDELAAHLPRLQEISESWLREKGHREKGFSVGRFDPAYLARFDCAVVLREEKIVAFANVWATQDRTELSIDLMRHDADMPYGTMDYLFVRLMQWGHGQGYRWFTLGLAPLSGLEARRLAPLWARLGALLYHHGQALYGFEGLRSYKEKFSPVWEPRFIAGPQGPALARALFDLQALIGGK</sequence>
<dbReference type="SUPFAM" id="SSF55729">
    <property type="entry name" value="Acyl-CoA N-acyltransferases (Nat)"/>
    <property type="match status" value="1"/>
</dbReference>
<dbReference type="Pfam" id="PF09924">
    <property type="entry name" value="LPG_synthase_C"/>
    <property type="match status" value="1"/>
</dbReference>
<evidence type="ECO:0000313" key="8">
    <source>
        <dbReference type="EMBL" id="ATP21838.1"/>
    </source>
</evidence>
<feature type="transmembrane region" description="Helical" evidence="6">
    <location>
        <begin position="237"/>
        <end position="267"/>
    </location>
</feature>
<keyword evidence="4 6" id="KW-1133">Transmembrane helix</keyword>
<dbReference type="InterPro" id="IPR024320">
    <property type="entry name" value="LPG_synthase_C"/>
</dbReference>
<feature type="transmembrane region" description="Helical" evidence="6">
    <location>
        <begin position="161"/>
        <end position="182"/>
    </location>
</feature>
<gene>
    <name evidence="9" type="primary">mprF</name>
    <name evidence="8" type="ORF">BV87_25615</name>
    <name evidence="9" type="ORF">HH800_27145</name>
</gene>
<dbReference type="GO" id="GO:0016755">
    <property type="term" value="F:aminoacyltransferase activity"/>
    <property type="evidence" value="ECO:0007669"/>
    <property type="project" value="TreeGrafter"/>
</dbReference>
<feature type="transmembrane region" description="Helical" evidence="6">
    <location>
        <begin position="81"/>
        <end position="103"/>
    </location>
</feature>
<accession>A0A0J9CWD1</accession>
<feature type="domain" description="Phosphatidylglycerol lysyltransferase C-terminal" evidence="7">
    <location>
        <begin position="536"/>
        <end position="821"/>
    </location>
</feature>
<feature type="transmembrane region" description="Helical" evidence="6">
    <location>
        <begin position="203"/>
        <end position="225"/>
    </location>
</feature>
<dbReference type="Proteomes" id="UP000502611">
    <property type="component" value="Plasmid p-B-Sy"/>
</dbReference>
<reference evidence="8 10" key="1">
    <citation type="submission" date="2017-04" db="EMBL/GenBank/DDBJ databases">
        <title>Characterization, genome and methylation analysis of a phthalic acid esters degrading strain Sphingobium yanoikuyae SHJ.</title>
        <authorList>
            <person name="Feng L."/>
        </authorList>
    </citation>
    <scope>NUCLEOTIDE SEQUENCE [LARGE SCALE GENOMIC DNA]</scope>
    <source>
        <strain evidence="8 10">SHJ</strain>
        <plasmid evidence="10">Plasmid pses220</plasmid>
        <plasmid evidence="8">pSES220</plasmid>
    </source>
</reference>
<proteinExistence type="predicted"/>
<dbReference type="RefSeq" id="WP_048938905.1">
    <property type="nucleotide sequence ID" value="NZ_CP020926.1"/>
</dbReference>
<feature type="transmembrane region" description="Helical" evidence="6">
    <location>
        <begin position="40"/>
        <end position="61"/>
    </location>
</feature>
<keyword evidence="5 6" id="KW-0472">Membrane</keyword>
<feature type="transmembrane region" description="Helical" evidence="6">
    <location>
        <begin position="418"/>
        <end position="436"/>
    </location>
</feature>
<reference evidence="9 11" key="2">
    <citation type="submission" date="2020-04" db="EMBL/GenBank/DDBJ databases">
        <title>The Whole Genome Analysis of High salt-tolerant Sphingobium yanoikuyae YC-XJ2 with Aryl organophosphorus flame retardants (aryl-OPFRs)-degrading capacity and characteristics of Related phosphotriesterase.</title>
        <authorList>
            <person name="Li X."/>
        </authorList>
    </citation>
    <scope>NUCLEOTIDE SEQUENCE [LARGE SCALE GENOMIC DNA]</scope>
    <source>
        <strain evidence="9 11">YC-XJ2</strain>
        <plasmid evidence="11">p-b-sy</plasmid>
        <plasmid evidence="9">p-B-Sy</plasmid>
    </source>
</reference>
<geneLocation type="plasmid" evidence="10">
    <name>pses220</name>
</geneLocation>
<feature type="transmembrane region" description="Helical" evidence="6">
    <location>
        <begin position="448"/>
        <end position="469"/>
    </location>
</feature>
<evidence type="ECO:0000313" key="11">
    <source>
        <dbReference type="Proteomes" id="UP000502611"/>
    </source>
</evidence>